<dbReference type="PANTHER" id="PTHR14359:SF6">
    <property type="entry name" value="PHOSPHOPANTOTHENOYLCYSTEINE DECARBOXYLASE"/>
    <property type="match status" value="1"/>
</dbReference>
<dbReference type="InterPro" id="IPR036551">
    <property type="entry name" value="Flavin_trans-like"/>
</dbReference>
<comment type="caution">
    <text evidence="2">The sequence shown here is derived from an EMBL/GenBank/DDBJ whole genome shotgun (WGS) entry which is preliminary data.</text>
</comment>
<dbReference type="GO" id="GO:0004633">
    <property type="term" value="F:phosphopantothenoylcysteine decarboxylase activity"/>
    <property type="evidence" value="ECO:0007669"/>
    <property type="project" value="TreeGrafter"/>
</dbReference>
<dbReference type="EMBL" id="BARU01005798">
    <property type="protein sequence ID" value="GAH41485.1"/>
    <property type="molecule type" value="Genomic_DNA"/>
</dbReference>
<dbReference type="GO" id="GO:0010181">
    <property type="term" value="F:FMN binding"/>
    <property type="evidence" value="ECO:0007669"/>
    <property type="project" value="TreeGrafter"/>
</dbReference>
<organism evidence="2">
    <name type="scientific">marine sediment metagenome</name>
    <dbReference type="NCBI Taxonomy" id="412755"/>
    <lineage>
        <taxon>unclassified sequences</taxon>
        <taxon>metagenomes</taxon>
        <taxon>ecological metagenomes</taxon>
    </lineage>
</organism>
<dbReference type="AlphaFoldDB" id="X1G9L9"/>
<dbReference type="Pfam" id="PF02441">
    <property type="entry name" value="Flavoprotein"/>
    <property type="match status" value="1"/>
</dbReference>
<dbReference type="SUPFAM" id="SSF52507">
    <property type="entry name" value="Homo-oligomeric flavin-containing Cys decarboxylases, HFCD"/>
    <property type="match status" value="1"/>
</dbReference>
<feature type="domain" description="Flavoprotein" evidence="1">
    <location>
        <begin position="1"/>
        <end position="165"/>
    </location>
</feature>
<evidence type="ECO:0000259" key="1">
    <source>
        <dbReference type="Pfam" id="PF02441"/>
    </source>
</evidence>
<dbReference type="Gene3D" id="3.40.50.1950">
    <property type="entry name" value="Flavin prenyltransferase-like"/>
    <property type="match status" value="1"/>
</dbReference>
<reference evidence="2" key="1">
    <citation type="journal article" date="2014" name="Front. Microbiol.">
        <title>High frequency of phylogenetically diverse reductive dehalogenase-homologous genes in deep subseafloor sedimentary metagenomes.</title>
        <authorList>
            <person name="Kawai M."/>
            <person name="Futagami T."/>
            <person name="Toyoda A."/>
            <person name="Takaki Y."/>
            <person name="Nishi S."/>
            <person name="Hori S."/>
            <person name="Arai W."/>
            <person name="Tsubouchi T."/>
            <person name="Morono Y."/>
            <person name="Uchiyama I."/>
            <person name="Ito T."/>
            <person name="Fujiyama A."/>
            <person name="Inagaki F."/>
            <person name="Takami H."/>
        </authorList>
    </citation>
    <scope>NUCLEOTIDE SEQUENCE</scope>
    <source>
        <strain evidence="2">Expedition CK06-06</strain>
    </source>
</reference>
<protein>
    <recommendedName>
        <fullName evidence="1">Flavoprotein domain-containing protein</fullName>
    </recommendedName>
</protein>
<proteinExistence type="predicted"/>
<name>X1G9L9_9ZZZZ</name>
<dbReference type="InterPro" id="IPR003382">
    <property type="entry name" value="Flavoprotein"/>
</dbReference>
<evidence type="ECO:0000313" key="2">
    <source>
        <dbReference type="EMBL" id="GAH41485.1"/>
    </source>
</evidence>
<dbReference type="GO" id="GO:0071513">
    <property type="term" value="C:phosphopantothenoylcysteine decarboxylase complex"/>
    <property type="evidence" value="ECO:0007669"/>
    <property type="project" value="TreeGrafter"/>
</dbReference>
<dbReference type="PANTHER" id="PTHR14359">
    <property type="entry name" value="HOMO-OLIGOMERIC FLAVIN CONTAINING CYS DECARBOXYLASE FAMILY"/>
    <property type="match status" value="1"/>
</dbReference>
<dbReference type="GO" id="GO:0015937">
    <property type="term" value="P:coenzyme A biosynthetic process"/>
    <property type="evidence" value="ECO:0007669"/>
    <property type="project" value="TreeGrafter"/>
</dbReference>
<sequence>GGVAAYKVVDLASKLTAIGAGVKTVMTENACRLVGPKSFEAVTSSAVFTSLWETPGGHEISHTALLDWADIVVVAPATANIIGKIANGICDDLLSTVLCACWAKPALLAAAMNSNMWNNPAVQRNVTVVKEMGFELIGPEEGRLACGAEGIGRMSEPEDILEAIEKIASKAKRKK</sequence>
<feature type="non-terminal residue" evidence="2">
    <location>
        <position position="1"/>
    </location>
</feature>
<gene>
    <name evidence="2" type="ORF">S03H2_11346</name>
</gene>
<accession>X1G9L9</accession>